<dbReference type="Proteomes" id="UP000786185">
    <property type="component" value="Unassembled WGS sequence"/>
</dbReference>
<accession>A0AAW4BIZ7</accession>
<dbReference type="Gene3D" id="3.40.630.30">
    <property type="match status" value="1"/>
</dbReference>
<gene>
    <name evidence="1" type="ORF">ERJ77_21660</name>
</gene>
<sequence>MEIKEVNSISGLVDQLNLLLADCINSGASVGFLTPVDENEVKSYWSSVESDLESGTRRVFVAYDGESVI</sequence>
<dbReference type="AlphaFoldDB" id="A0AAW4BIZ7"/>
<name>A0AAW4BIZ7_VIBAN</name>
<dbReference type="EMBL" id="SCLC01000573">
    <property type="protein sequence ID" value="MBF4437044.1"/>
    <property type="molecule type" value="Genomic_DNA"/>
</dbReference>
<protein>
    <submittedName>
        <fullName evidence="1">GNAT family N-acetyltransferase</fullName>
    </submittedName>
</protein>
<feature type="non-terminal residue" evidence="1">
    <location>
        <position position="69"/>
    </location>
</feature>
<evidence type="ECO:0000313" key="1">
    <source>
        <dbReference type="EMBL" id="MBF4437044.1"/>
    </source>
</evidence>
<organism evidence="1 2">
    <name type="scientific">Vibrio anguillarum</name>
    <name type="common">Listonella anguillarum</name>
    <dbReference type="NCBI Taxonomy" id="55601"/>
    <lineage>
        <taxon>Bacteria</taxon>
        <taxon>Pseudomonadati</taxon>
        <taxon>Pseudomonadota</taxon>
        <taxon>Gammaproteobacteria</taxon>
        <taxon>Vibrionales</taxon>
        <taxon>Vibrionaceae</taxon>
        <taxon>Vibrio</taxon>
    </lineage>
</organism>
<proteinExistence type="predicted"/>
<evidence type="ECO:0000313" key="2">
    <source>
        <dbReference type="Proteomes" id="UP000786185"/>
    </source>
</evidence>
<reference evidence="1" key="1">
    <citation type="journal article" date="2021" name="PeerJ">
        <title>Analysis of 44 Vibrio anguillarum genomes reveals high genetic diversity.</title>
        <authorList>
            <person name="Hansen M.J."/>
            <person name="Dalsgaard I."/>
        </authorList>
    </citation>
    <scope>NUCLEOTIDE SEQUENCE</scope>
    <source>
        <strain evidence="1">850617-1/1</strain>
    </source>
</reference>
<comment type="caution">
    <text evidence="1">The sequence shown here is derived from an EMBL/GenBank/DDBJ whole genome shotgun (WGS) entry which is preliminary data.</text>
</comment>